<name>W2UZ42_9RICK</name>
<dbReference type="GO" id="GO:0000160">
    <property type="term" value="P:phosphorelay signal transduction system"/>
    <property type="evidence" value="ECO:0007669"/>
    <property type="project" value="InterPro"/>
</dbReference>
<accession>W2UZ42</accession>
<feature type="domain" description="GGDEF" evidence="5">
    <location>
        <begin position="331"/>
        <end position="464"/>
    </location>
</feature>
<dbReference type="Gene3D" id="3.30.70.270">
    <property type="match status" value="1"/>
</dbReference>
<keyword evidence="7" id="KW-1185">Reference proteome</keyword>
<dbReference type="GO" id="GO:0052621">
    <property type="term" value="F:diguanylate cyclase activity"/>
    <property type="evidence" value="ECO:0007669"/>
    <property type="project" value="UniProtKB-EC"/>
</dbReference>
<dbReference type="GO" id="GO:0005886">
    <property type="term" value="C:plasma membrane"/>
    <property type="evidence" value="ECO:0007669"/>
    <property type="project" value="TreeGrafter"/>
</dbReference>
<dbReference type="SMART" id="SM00267">
    <property type="entry name" value="GGDEF"/>
    <property type="match status" value="1"/>
</dbReference>
<dbReference type="PANTHER" id="PTHR45138:SF9">
    <property type="entry name" value="DIGUANYLATE CYCLASE DGCM-RELATED"/>
    <property type="match status" value="1"/>
</dbReference>
<keyword evidence="3" id="KW-0597">Phosphoprotein</keyword>
<dbReference type="EMBL" id="AXCJ01000008">
    <property type="protein sequence ID" value="ETO91140.1"/>
    <property type="molecule type" value="Genomic_DNA"/>
</dbReference>
<dbReference type="AlphaFoldDB" id="W2UZ42"/>
<dbReference type="GO" id="GO:1902201">
    <property type="term" value="P:negative regulation of bacterial-type flagellum-dependent cell motility"/>
    <property type="evidence" value="ECO:0007669"/>
    <property type="project" value="TreeGrafter"/>
</dbReference>
<evidence type="ECO:0000313" key="6">
    <source>
        <dbReference type="EMBL" id="ETO91140.1"/>
    </source>
</evidence>
<dbReference type="SUPFAM" id="SSF55073">
    <property type="entry name" value="Nucleotide cyclase"/>
    <property type="match status" value="1"/>
</dbReference>
<feature type="domain" description="Response regulatory" evidence="4">
    <location>
        <begin position="4"/>
        <end position="120"/>
    </location>
</feature>
<protein>
    <recommendedName>
        <fullName evidence="1">diguanylate cyclase</fullName>
        <ecNumber evidence="1">2.7.7.65</ecNumber>
    </recommendedName>
</protein>
<dbReference type="Proteomes" id="UP000018951">
    <property type="component" value="Unassembled WGS sequence"/>
</dbReference>
<dbReference type="STRING" id="1401685.P857_626"/>
<dbReference type="InterPro" id="IPR043128">
    <property type="entry name" value="Rev_trsase/Diguanyl_cyclase"/>
</dbReference>
<evidence type="ECO:0000256" key="2">
    <source>
        <dbReference type="ARBA" id="ARBA00034247"/>
    </source>
</evidence>
<gene>
    <name evidence="6" type="primary">pleD</name>
    <name evidence="6" type="ORF">P857_626</name>
</gene>
<evidence type="ECO:0000259" key="4">
    <source>
        <dbReference type="PROSITE" id="PS50110"/>
    </source>
</evidence>
<dbReference type="InterPro" id="IPR000160">
    <property type="entry name" value="GGDEF_dom"/>
</dbReference>
<dbReference type="Pfam" id="PF00072">
    <property type="entry name" value="Response_reg"/>
    <property type="match status" value="2"/>
</dbReference>
<dbReference type="CDD" id="cd01949">
    <property type="entry name" value="GGDEF"/>
    <property type="match status" value="1"/>
</dbReference>
<feature type="domain" description="Response regulatory" evidence="4">
    <location>
        <begin position="162"/>
        <end position="277"/>
    </location>
</feature>
<feature type="modified residue" description="4-aspartylphosphate" evidence="3">
    <location>
        <position position="211"/>
    </location>
</feature>
<evidence type="ECO:0000256" key="1">
    <source>
        <dbReference type="ARBA" id="ARBA00012528"/>
    </source>
</evidence>
<dbReference type="InterPro" id="IPR050469">
    <property type="entry name" value="Diguanylate_Cyclase"/>
</dbReference>
<dbReference type="EC" id="2.7.7.65" evidence="1"/>
<dbReference type="NCBIfam" id="TIGR00254">
    <property type="entry name" value="GGDEF"/>
    <property type="match status" value="1"/>
</dbReference>
<dbReference type="PROSITE" id="PS50110">
    <property type="entry name" value="RESPONSE_REGULATORY"/>
    <property type="match status" value="2"/>
</dbReference>
<dbReference type="Pfam" id="PF00990">
    <property type="entry name" value="GGDEF"/>
    <property type="match status" value="1"/>
</dbReference>
<evidence type="ECO:0000256" key="3">
    <source>
        <dbReference type="PROSITE-ProRule" id="PRU00169"/>
    </source>
</evidence>
<dbReference type="InterPro" id="IPR029787">
    <property type="entry name" value="Nucleotide_cyclase"/>
</dbReference>
<dbReference type="InterPro" id="IPR011006">
    <property type="entry name" value="CheY-like_superfamily"/>
</dbReference>
<dbReference type="InterPro" id="IPR001789">
    <property type="entry name" value="Sig_transdc_resp-reg_receiver"/>
</dbReference>
<evidence type="ECO:0000259" key="5">
    <source>
        <dbReference type="PROSITE" id="PS50887"/>
    </source>
</evidence>
<dbReference type="SMART" id="SM00448">
    <property type="entry name" value="REC"/>
    <property type="match status" value="2"/>
</dbReference>
<dbReference type="GO" id="GO:0043709">
    <property type="term" value="P:cell adhesion involved in single-species biofilm formation"/>
    <property type="evidence" value="ECO:0007669"/>
    <property type="project" value="TreeGrafter"/>
</dbReference>
<dbReference type="FunFam" id="3.30.70.270:FF:000001">
    <property type="entry name" value="Diguanylate cyclase domain protein"/>
    <property type="match status" value="1"/>
</dbReference>
<evidence type="ECO:0000313" key="7">
    <source>
        <dbReference type="Proteomes" id="UP000018951"/>
    </source>
</evidence>
<proteinExistence type="predicted"/>
<reference evidence="6 7" key="1">
    <citation type="journal article" date="2013" name="PLoS ONE">
        <title>Bacterial endosymbiosis in a chordate host: long-term co-evolution and conservation of secondary metabolism.</title>
        <authorList>
            <person name="Kwan J.C."/>
            <person name="Schmidt E.W."/>
        </authorList>
    </citation>
    <scope>NUCLEOTIDE SEQUENCE [LARGE SCALE GENOMIC DNA]</scope>
    <source>
        <strain evidence="7">L6</strain>
    </source>
</reference>
<comment type="caution">
    <text evidence="6">The sequence shown here is derived from an EMBL/GenBank/DDBJ whole genome shotgun (WGS) entry which is preliminary data.</text>
</comment>
<dbReference type="PANTHER" id="PTHR45138">
    <property type="entry name" value="REGULATORY COMPONENTS OF SENSORY TRANSDUCTION SYSTEM"/>
    <property type="match status" value="1"/>
</dbReference>
<comment type="catalytic activity">
    <reaction evidence="2">
        <text>2 GTP = 3',3'-c-di-GMP + 2 diphosphate</text>
        <dbReference type="Rhea" id="RHEA:24898"/>
        <dbReference type="ChEBI" id="CHEBI:33019"/>
        <dbReference type="ChEBI" id="CHEBI:37565"/>
        <dbReference type="ChEBI" id="CHEBI:58805"/>
        <dbReference type="EC" id="2.7.7.65"/>
    </reaction>
</comment>
<dbReference type="CDD" id="cd17538">
    <property type="entry name" value="REC_D1_PleD-like"/>
    <property type="match status" value="1"/>
</dbReference>
<dbReference type="Gene3D" id="3.40.50.2300">
    <property type="match status" value="2"/>
</dbReference>
<feature type="modified residue" description="4-aspartylphosphate" evidence="3">
    <location>
        <position position="53"/>
    </location>
</feature>
<sequence length="471" mass="54016">MTARVLIVDDIATNLKLLEIKLRHEYYDVLSAPDGGTALDIAKKEQPDVILLDVMMPGINGFEVCRILKNNYCTISIPVIMITALNDVEDRRKGLESGADDFITKPINDSMLYSRIRSLLLFKGILEDLKGRYDQIIGTSNKSKEVALNNMINSIDHIDNMVIDILSEDMMNCAYLRFVLESISKSIDIKEDPYKFLAHISEHKVDLVILDGKVSKSKIMKLCSQIRATEQTRFTPIIVMIEDDLESINNFLAIGVNDFIIIPIDPYETRSRVRTQLRQKRLQDIFRSSMDNTLLLSSLDSLTGIYNRRYLDLHLKNYFDGLKENTDINIVSSALLMIDIDFFKDVNDQHGHLVGDELLRQMTNILNINLRETDILARFGGEEFIVFLYNAKPKYVHMIAERLVKVVANHVFKINNQLNLHKTISIGVYTIEDNVYDANFALEKADQALYYAKKTRNTLCIYSDLKKQEKI</sequence>
<dbReference type="PROSITE" id="PS50887">
    <property type="entry name" value="GGDEF"/>
    <property type="match status" value="1"/>
</dbReference>
<organism evidence="6 7">
    <name type="scientific">Candidatus Xenolissoclinum pacificiensis L6</name>
    <dbReference type="NCBI Taxonomy" id="1401685"/>
    <lineage>
        <taxon>Bacteria</taxon>
        <taxon>Pseudomonadati</taxon>
        <taxon>Pseudomonadota</taxon>
        <taxon>Alphaproteobacteria</taxon>
        <taxon>Rickettsiales</taxon>
        <taxon>Anaplasmataceae</taxon>
        <taxon>Candidatus Xenolissoclinum</taxon>
    </lineage>
</organism>
<dbReference type="SUPFAM" id="SSF52172">
    <property type="entry name" value="CheY-like"/>
    <property type="match status" value="2"/>
</dbReference>